<reference evidence="3" key="1">
    <citation type="journal article" date="2013" name="Mol. Plant Microbe Interact.">
        <title>Global aspects of pacC regulation of pathogenicity genes in Colletotrichum gloeosporioides as revealed by transcriptome analysis.</title>
        <authorList>
            <person name="Alkan N."/>
            <person name="Meng X."/>
            <person name="Friedlander G."/>
            <person name="Reuveni E."/>
            <person name="Sukno S."/>
            <person name="Sherman A."/>
            <person name="Thon M."/>
            <person name="Fluhr R."/>
            <person name="Prusky D."/>
        </authorList>
    </citation>
    <scope>NUCLEOTIDE SEQUENCE [LARGE SCALE GENOMIC DNA]</scope>
    <source>
        <strain evidence="3">Cg-14</strain>
    </source>
</reference>
<dbReference type="PANTHER" id="PTHR33112">
    <property type="entry name" value="DOMAIN PROTEIN, PUTATIVE-RELATED"/>
    <property type="match status" value="1"/>
</dbReference>
<dbReference type="OMA" id="RYDERAW"/>
<dbReference type="EMBL" id="AMYD01001146">
    <property type="protein sequence ID" value="EQB54423.1"/>
    <property type="molecule type" value="Genomic_DNA"/>
</dbReference>
<dbReference type="OrthoDB" id="2958217at2759"/>
<comment type="caution">
    <text evidence="2">The sequence shown here is derived from an EMBL/GenBank/DDBJ whole genome shotgun (WGS) entry which is preliminary data.</text>
</comment>
<dbReference type="Pfam" id="PF06985">
    <property type="entry name" value="HET"/>
    <property type="match status" value="1"/>
</dbReference>
<dbReference type="STRING" id="1237896.T0KPD0"/>
<evidence type="ECO:0000259" key="1">
    <source>
        <dbReference type="Pfam" id="PF06985"/>
    </source>
</evidence>
<dbReference type="InterPro" id="IPR010730">
    <property type="entry name" value="HET"/>
</dbReference>
<name>T0KPD0_COLGC</name>
<dbReference type="HOGENOM" id="CLU_002639_4_1_1"/>
<organism evidence="2 3">
    <name type="scientific">Colletotrichum gloeosporioides (strain Cg-14)</name>
    <name type="common">Anthracnose fungus</name>
    <name type="synonym">Glomerella cingulata</name>
    <dbReference type="NCBI Taxonomy" id="1237896"/>
    <lineage>
        <taxon>Eukaryota</taxon>
        <taxon>Fungi</taxon>
        <taxon>Dikarya</taxon>
        <taxon>Ascomycota</taxon>
        <taxon>Pezizomycotina</taxon>
        <taxon>Sordariomycetes</taxon>
        <taxon>Hypocreomycetidae</taxon>
        <taxon>Glomerellales</taxon>
        <taxon>Glomerellaceae</taxon>
        <taxon>Colletotrichum</taxon>
        <taxon>Colletotrichum gloeosporioides species complex</taxon>
    </lineage>
</organism>
<accession>T0KPD0</accession>
<evidence type="ECO:0000313" key="3">
    <source>
        <dbReference type="Proteomes" id="UP000015530"/>
    </source>
</evidence>
<gene>
    <name evidence="2" type="ORF">CGLO_05752</name>
</gene>
<protein>
    <recommendedName>
        <fullName evidence="1">Heterokaryon incompatibility domain-containing protein</fullName>
    </recommendedName>
</protein>
<dbReference type="AlphaFoldDB" id="T0KPD0"/>
<dbReference type="Proteomes" id="UP000015530">
    <property type="component" value="Unassembled WGS sequence"/>
</dbReference>
<evidence type="ECO:0000313" key="2">
    <source>
        <dbReference type="EMBL" id="EQB54423.1"/>
    </source>
</evidence>
<feature type="domain" description="Heterokaryon incompatibility" evidence="1">
    <location>
        <begin position="7"/>
        <end position="150"/>
    </location>
</feature>
<sequence>MPDSIRYVALSYVWGQVDTYRLLRGNVKDLMKFDGLTRIWEKLPRTIRDVILFTEAIGERYLWIDQLCLIQDDDNDKMPGIKHMDVIYSRAFCTAVAASGEHANAGIPGWGIVRRRAQRVSEVLPGINVILTQSMSTYLRNTRYDERAWT</sequence>
<proteinExistence type="predicted"/>
<dbReference type="PANTHER" id="PTHR33112:SF12">
    <property type="entry name" value="HETEROKARYON INCOMPATIBILITY DOMAIN-CONTAINING PROTEIN"/>
    <property type="match status" value="1"/>
</dbReference>